<proteinExistence type="predicted"/>
<dbReference type="SUPFAM" id="SSF50475">
    <property type="entry name" value="FMN-binding split barrel"/>
    <property type="match status" value="1"/>
</dbReference>
<gene>
    <name evidence="3" type="ORF">ADL12_26375</name>
</gene>
<dbReference type="EMBL" id="LLZG01000288">
    <property type="protein sequence ID" value="KUL30619.1"/>
    <property type="molecule type" value="Genomic_DNA"/>
</dbReference>
<dbReference type="InterPro" id="IPR002563">
    <property type="entry name" value="Flavin_Rdtase-like_dom"/>
</dbReference>
<dbReference type="FunFam" id="2.30.110.10:FF:000035">
    <property type="entry name" value="Flavin reductase ActVB"/>
    <property type="match status" value="1"/>
</dbReference>
<dbReference type="RefSeq" id="WP_062705857.1">
    <property type="nucleotide sequence ID" value="NZ_LLZG01000288.1"/>
</dbReference>
<name>A0A101JPL0_9ACTN</name>
<keyword evidence="1" id="KW-0560">Oxidoreductase</keyword>
<dbReference type="GO" id="GO:0010181">
    <property type="term" value="F:FMN binding"/>
    <property type="evidence" value="ECO:0007669"/>
    <property type="project" value="InterPro"/>
</dbReference>
<dbReference type="InterPro" id="IPR012349">
    <property type="entry name" value="Split_barrel_FMN-bd"/>
</dbReference>
<evidence type="ECO:0000313" key="4">
    <source>
        <dbReference type="Proteomes" id="UP000053923"/>
    </source>
</evidence>
<dbReference type="Pfam" id="PF01613">
    <property type="entry name" value="Flavin_Reduct"/>
    <property type="match status" value="1"/>
</dbReference>
<feature type="domain" description="Flavin reductase like" evidence="2">
    <location>
        <begin position="12"/>
        <end position="156"/>
    </location>
</feature>
<dbReference type="OrthoDB" id="3677205at2"/>
<dbReference type="GO" id="GO:0006208">
    <property type="term" value="P:pyrimidine nucleobase catabolic process"/>
    <property type="evidence" value="ECO:0007669"/>
    <property type="project" value="TreeGrafter"/>
</dbReference>
<evidence type="ECO:0000259" key="2">
    <source>
        <dbReference type="SMART" id="SM00903"/>
    </source>
</evidence>
<dbReference type="PANTHER" id="PTHR30466">
    <property type="entry name" value="FLAVIN REDUCTASE"/>
    <property type="match status" value="1"/>
</dbReference>
<keyword evidence="4" id="KW-1185">Reference proteome</keyword>
<reference evidence="4" key="1">
    <citation type="submission" date="2015-10" db="EMBL/GenBank/DDBJ databases">
        <authorList>
            <person name="Ju K.-S."/>
            <person name="Doroghazi J.R."/>
            <person name="Metcalf W.W."/>
        </authorList>
    </citation>
    <scope>NUCLEOTIDE SEQUENCE [LARGE SCALE GENOMIC DNA]</scope>
    <source>
        <strain evidence="4">NRRL 3151</strain>
    </source>
</reference>
<dbReference type="AlphaFoldDB" id="A0A101JPL0"/>
<dbReference type="Gene3D" id="2.30.110.10">
    <property type="entry name" value="Electron Transport, Fmn-binding Protein, Chain A"/>
    <property type="match status" value="1"/>
</dbReference>
<dbReference type="PANTHER" id="PTHR30466:SF1">
    <property type="entry name" value="FMN REDUCTASE (NADH) RUTF"/>
    <property type="match status" value="1"/>
</dbReference>
<evidence type="ECO:0000313" key="3">
    <source>
        <dbReference type="EMBL" id="KUL30619.1"/>
    </source>
</evidence>
<organism evidence="3 4">
    <name type="scientific">Streptomyces regalis</name>
    <dbReference type="NCBI Taxonomy" id="68262"/>
    <lineage>
        <taxon>Bacteria</taxon>
        <taxon>Bacillati</taxon>
        <taxon>Actinomycetota</taxon>
        <taxon>Actinomycetes</taxon>
        <taxon>Kitasatosporales</taxon>
        <taxon>Streptomycetaceae</taxon>
        <taxon>Streptomyces</taxon>
    </lineage>
</organism>
<evidence type="ECO:0000256" key="1">
    <source>
        <dbReference type="ARBA" id="ARBA00023002"/>
    </source>
</evidence>
<dbReference type="SMART" id="SM00903">
    <property type="entry name" value="Flavin_Reduct"/>
    <property type="match status" value="1"/>
</dbReference>
<dbReference type="GO" id="GO:0042602">
    <property type="term" value="F:riboflavin reductase (NADPH) activity"/>
    <property type="evidence" value="ECO:0007669"/>
    <property type="project" value="TreeGrafter"/>
</dbReference>
<protein>
    <submittedName>
        <fullName evidence="3">Flavin reductase</fullName>
    </submittedName>
</protein>
<sequence>MAADQGMLRDAMARVPAGVALVTAHDRGGVPHGFTASSFVSVSMEPPLALVCLARTANSFPVFDSCREFAVSVLRDDHTELAMRFARKSADKFAGGEFIRTARGATVLDGALAVVECTVHERYPAGDHIILLGEVQSVHVEEKGAPAVYVDRRFAALCSGTGACLAAAERGAHAHAG</sequence>
<accession>A0A101JPL0</accession>
<dbReference type="Proteomes" id="UP000053923">
    <property type="component" value="Unassembled WGS sequence"/>
</dbReference>
<dbReference type="InterPro" id="IPR050268">
    <property type="entry name" value="NADH-dep_flavin_reductase"/>
</dbReference>
<comment type="caution">
    <text evidence="3">The sequence shown here is derived from an EMBL/GenBank/DDBJ whole genome shotgun (WGS) entry which is preliminary data.</text>
</comment>